<dbReference type="Proteomes" id="UP000016930">
    <property type="component" value="Unassembled WGS sequence"/>
</dbReference>
<proteinExistence type="predicted"/>
<evidence type="ECO:0000256" key="1">
    <source>
        <dbReference type="SAM" id="SignalP"/>
    </source>
</evidence>
<gene>
    <name evidence="2" type="ORF">CERSUDRAFT_115456</name>
</gene>
<dbReference type="EMBL" id="KB445798">
    <property type="protein sequence ID" value="EMD36439.1"/>
    <property type="molecule type" value="Genomic_DNA"/>
</dbReference>
<feature type="chain" id="PRO_5004022222" evidence="1">
    <location>
        <begin position="22"/>
        <end position="318"/>
    </location>
</feature>
<evidence type="ECO:0000313" key="3">
    <source>
        <dbReference type="Proteomes" id="UP000016930"/>
    </source>
</evidence>
<feature type="signal peptide" evidence="1">
    <location>
        <begin position="1"/>
        <end position="21"/>
    </location>
</feature>
<dbReference type="HOGENOM" id="CLU_874361_0_0_1"/>
<evidence type="ECO:0000313" key="2">
    <source>
        <dbReference type="EMBL" id="EMD36439.1"/>
    </source>
</evidence>
<accession>M2PJR5</accession>
<protein>
    <submittedName>
        <fullName evidence="2">Uncharacterized protein</fullName>
    </submittedName>
</protein>
<keyword evidence="1" id="KW-0732">Signal</keyword>
<dbReference type="AlphaFoldDB" id="M2PJR5"/>
<name>M2PJR5_CERS8</name>
<sequence>MVVVVLRVLLILLKLLQPVSKVVIEACGQSGNSYAEHTARSFSCPFTNCIVYTDRDLNTSSRKLGATEFIGTVDARSQRGSTAPAYLTPEGLARTNPTVIANIRAQRIASEHGHAETDIHPRWVLSSLPFPRPPGMVYARRKRLGPTTALKQPGTPVVKDLPHVGRDLSDEHIHVVYPVPEPCSTFASPSQTLAPCRITVGWHDSSLGVTSDFIVALQNSSPDTESHLLRLTGPPHKAGRRHLAQLLQTPPARRARAHVVAPHPYRSSPRPPARSSARMTLPYRMRTVQTRRPPFAHRDRVGRGDLTRVWVQEAPARV</sequence>
<dbReference type="OrthoDB" id="269227at2759"/>
<organism evidence="2 3">
    <name type="scientific">Ceriporiopsis subvermispora (strain B)</name>
    <name type="common">White-rot fungus</name>
    <name type="synonym">Gelatoporia subvermispora</name>
    <dbReference type="NCBI Taxonomy" id="914234"/>
    <lineage>
        <taxon>Eukaryota</taxon>
        <taxon>Fungi</taxon>
        <taxon>Dikarya</taxon>
        <taxon>Basidiomycota</taxon>
        <taxon>Agaricomycotina</taxon>
        <taxon>Agaricomycetes</taxon>
        <taxon>Polyporales</taxon>
        <taxon>Gelatoporiaceae</taxon>
        <taxon>Gelatoporia</taxon>
    </lineage>
</organism>
<keyword evidence="3" id="KW-1185">Reference proteome</keyword>
<reference evidence="2 3" key="1">
    <citation type="journal article" date="2012" name="Proc. Natl. Acad. Sci. U.S.A.">
        <title>Comparative genomics of Ceriporiopsis subvermispora and Phanerochaete chrysosporium provide insight into selective ligninolysis.</title>
        <authorList>
            <person name="Fernandez-Fueyo E."/>
            <person name="Ruiz-Duenas F.J."/>
            <person name="Ferreira P."/>
            <person name="Floudas D."/>
            <person name="Hibbett D.S."/>
            <person name="Canessa P."/>
            <person name="Larrondo L.F."/>
            <person name="James T.Y."/>
            <person name="Seelenfreund D."/>
            <person name="Lobos S."/>
            <person name="Polanco R."/>
            <person name="Tello M."/>
            <person name="Honda Y."/>
            <person name="Watanabe T."/>
            <person name="Watanabe T."/>
            <person name="Ryu J.S."/>
            <person name="Kubicek C.P."/>
            <person name="Schmoll M."/>
            <person name="Gaskell J."/>
            <person name="Hammel K.E."/>
            <person name="St John F.J."/>
            <person name="Vanden Wymelenberg A."/>
            <person name="Sabat G."/>
            <person name="Splinter BonDurant S."/>
            <person name="Syed K."/>
            <person name="Yadav J.S."/>
            <person name="Doddapaneni H."/>
            <person name="Subramanian V."/>
            <person name="Lavin J.L."/>
            <person name="Oguiza J.A."/>
            <person name="Perez G."/>
            <person name="Pisabarro A.G."/>
            <person name="Ramirez L."/>
            <person name="Santoyo F."/>
            <person name="Master E."/>
            <person name="Coutinho P.M."/>
            <person name="Henrissat B."/>
            <person name="Lombard V."/>
            <person name="Magnuson J.K."/>
            <person name="Kuees U."/>
            <person name="Hori C."/>
            <person name="Igarashi K."/>
            <person name="Samejima M."/>
            <person name="Held B.W."/>
            <person name="Barry K.W."/>
            <person name="LaButti K.M."/>
            <person name="Lapidus A."/>
            <person name="Lindquist E.A."/>
            <person name="Lucas S.M."/>
            <person name="Riley R."/>
            <person name="Salamov A.A."/>
            <person name="Hoffmeister D."/>
            <person name="Schwenk D."/>
            <person name="Hadar Y."/>
            <person name="Yarden O."/>
            <person name="de Vries R.P."/>
            <person name="Wiebenga A."/>
            <person name="Stenlid J."/>
            <person name="Eastwood D."/>
            <person name="Grigoriev I.V."/>
            <person name="Berka R.M."/>
            <person name="Blanchette R.A."/>
            <person name="Kersten P."/>
            <person name="Martinez A.T."/>
            <person name="Vicuna R."/>
            <person name="Cullen D."/>
        </authorList>
    </citation>
    <scope>NUCLEOTIDE SEQUENCE [LARGE SCALE GENOMIC DNA]</scope>
    <source>
        <strain evidence="2 3">B</strain>
    </source>
</reference>